<evidence type="ECO:0000313" key="7">
    <source>
        <dbReference type="Proteomes" id="UP001408789"/>
    </source>
</evidence>
<dbReference type="Gene3D" id="1.10.10.10">
    <property type="entry name" value="Winged helix-like DNA-binding domain superfamily/Winged helix DNA-binding domain"/>
    <property type="match status" value="1"/>
</dbReference>
<accession>A0AAP0DS96</accession>
<evidence type="ECO:0000256" key="3">
    <source>
        <dbReference type="ARBA" id="ARBA00022478"/>
    </source>
</evidence>
<gene>
    <name evidence="6" type="ORF">SSX86_006115</name>
</gene>
<evidence type="ECO:0000256" key="1">
    <source>
        <dbReference type="ARBA" id="ARBA00004123"/>
    </source>
</evidence>
<keyword evidence="5" id="KW-0539">Nucleus</keyword>
<dbReference type="AlphaFoldDB" id="A0AAP0DS96"/>
<keyword evidence="4" id="KW-0804">Transcription</keyword>
<evidence type="ECO:0000256" key="4">
    <source>
        <dbReference type="ARBA" id="ARBA00023163"/>
    </source>
</evidence>
<sequence length="231" mass="25618">MSLLQKRKKPQSNPGKGLAESDQLVLDTIRNKGEEAISKRNLQYETKLPATAVTKCIKNLIALSLIKEIPHAQMKGKHYIATEFNPSNNVSGGVWYVDGHLDTEFIEQLKDLCFKIVKKLKVATVEGVYEFFKKNNLTNTDCTRQQISEIIGVMVLENLIIEVKSSGHGEYHSIPVGNVCYRCPVGNLSQGLGRAGLASVPCGACPRIRECTPDGLISPSSCVYYTKWLEF</sequence>
<protein>
    <recommendedName>
        <fullName evidence="8">DNA-directed RNA polymerase III subunit RPC6</fullName>
    </recommendedName>
</protein>
<dbReference type="GO" id="GO:0005666">
    <property type="term" value="C:RNA polymerase III complex"/>
    <property type="evidence" value="ECO:0007669"/>
    <property type="project" value="InterPro"/>
</dbReference>
<comment type="subcellular location">
    <subcellularLocation>
        <location evidence="1">Nucleus</location>
    </subcellularLocation>
</comment>
<keyword evidence="3" id="KW-0240">DNA-directed RNA polymerase</keyword>
<dbReference type="Proteomes" id="UP001408789">
    <property type="component" value="Unassembled WGS sequence"/>
</dbReference>
<evidence type="ECO:0008006" key="8">
    <source>
        <dbReference type="Google" id="ProtNLM"/>
    </source>
</evidence>
<comment type="similarity">
    <text evidence="2">Belongs to the eukaryotic RPC34/RPC39 RNA polymerase subunit family.</text>
</comment>
<evidence type="ECO:0000256" key="2">
    <source>
        <dbReference type="ARBA" id="ARBA00011038"/>
    </source>
</evidence>
<evidence type="ECO:0000313" key="6">
    <source>
        <dbReference type="EMBL" id="KAK9077777.1"/>
    </source>
</evidence>
<dbReference type="EMBL" id="JBCNJP010000007">
    <property type="protein sequence ID" value="KAK9077777.1"/>
    <property type="molecule type" value="Genomic_DNA"/>
</dbReference>
<dbReference type="GO" id="GO:0006383">
    <property type="term" value="P:transcription by RNA polymerase III"/>
    <property type="evidence" value="ECO:0007669"/>
    <property type="project" value="InterPro"/>
</dbReference>
<keyword evidence="7" id="KW-1185">Reference proteome</keyword>
<name>A0AAP0DS96_9ASTR</name>
<organism evidence="6 7">
    <name type="scientific">Deinandra increscens subsp. villosa</name>
    <dbReference type="NCBI Taxonomy" id="3103831"/>
    <lineage>
        <taxon>Eukaryota</taxon>
        <taxon>Viridiplantae</taxon>
        <taxon>Streptophyta</taxon>
        <taxon>Embryophyta</taxon>
        <taxon>Tracheophyta</taxon>
        <taxon>Spermatophyta</taxon>
        <taxon>Magnoliopsida</taxon>
        <taxon>eudicotyledons</taxon>
        <taxon>Gunneridae</taxon>
        <taxon>Pentapetalae</taxon>
        <taxon>asterids</taxon>
        <taxon>campanulids</taxon>
        <taxon>Asterales</taxon>
        <taxon>Asteraceae</taxon>
        <taxon>Asteroideae</taxon>
        <taxon>Heliantheae alliance</taxon>
        <taxon>Madieae</taxon>
        <taxon>Madiinae</taxon>
        <taxon>Deinandra</taxon>
    </lineage>
</organism>
<proteinExistence type="inferred from homology"/>
<comment type="caution">
    <text evidence="6">The sequence shown here is derived from an EMBL/GenBank/DDBJ whole genome shotgun (WGS) entry which is preliminary data.</text>
</comment>
<dbReference type="SUPFAM" id="SSF46785">
    <property type="entry name" value="Winged helix' DNA-binding domain"/>
    <property type="match status" value="1"/>
</dbReference>
<reference evidence="6 7" key="1">
    <citation type="submission" date="2024-04" db="EMBL/GenBank/DDBJ databases">
        <title>The reference genome of an endangered Asteraceae, Deinandra increscens subsp. villosa, native to the Central Coast of California.</title>
        <authorList>
            <person name="Guilliams M."/>
            <person name="Hasenstab-Lehman K."/>
            <person name="Meyer R."/>
            <person name="Mcevoy S."/>
        </authorList>
    </citation>
    <scope>NUCLEOTIDE SEQUENCE [LARGE SCALE GENOMIC DNA]</scope>
    <source>
        <tissue evidence="6">Leaf</tissue>
    </source>
</reference>
<dbReference type="InterPro" id="IPR036390">
    <property type="entry name" value="WH_DNA-bd_sf"/>
</dbReference>
<dbReference type="InterPro" id="IPR016049">
    <property type="entry name" value="RNA_pol_Rpc34-like"/>
</dbReference>
<evidence type="ECO:0000256" key="5">
    <source>
        <dbReference type="ARBA" id="ARBA00023242"/>
    </source>
</evidence>
<dbReference type="InterPro" id="IPR036388">
    <property type="entry name" value="WH-like_DNA-bd_sf"/>
</dbReference>
<dbReference type="Pfam" id="PF05158">
    <property type="entry name" value="RNA_pol_Rpc34"/>
    <property type="match status" value="2"/>
</dbReference>
<dbReference type="PANTHER" id="PTHR12780">
    <property type="entry name" value="RNA POLYMERASE III DNA DIRECTED , 39KD SUBUNIT-RELATED"/>
    <property type="match status" value="1"/>
</dbReference>
<dbReference type="InterPro" id="IPR007832">
    <property type="entry name" value="RNA_pol_Rpc34"/>
</dbReference>